<dbReference type="EMBL" id="KQ257456">
    <property type="protein sequence ID" value="KND00358.1"/>
    <property type="molecule type" value="Genomic_DNA"/>
</dbReference>
<dbReference type="Pfam" id="PF14701">
    <property type="entry name" value="hDGE_amylase"/>
    <property type="match status" value="1"/>
</dbReference>
<dbReference type="InterPro" id="IPR008928">
    <property type="entry name" value="6-hairpin_glycosidase_sf"/>
</dbReference>
<dbReference type="GeneID" id="27688116"/>
<dbReference type="OMA" id="YEEGHVH"/>
<dbReference type="InParanoid" id="A0A0L0HGW7"/>
<dbReference type="Pfam" id="PF14699">
    <property type="entry name" value="hGDE_N"/>
    <property type="match status" value="1"/>
</dbReference>
<dbReference type="RefSeq" id="XP_016608397.1">
    <property type="nucleotide sequence ID" value="XM_016752914.1"/>
</dbReference>
<evidence type="ECO:0000313" key="5">
    <source>
        <dbReference type="EMBL" id="KND00358.1"/>
    </source>
</evidence>
<dbReference type="InterPro" id="IPR032792">
    <property type="entry name" value="AGL_glucanoTrfase"/>
</dbReference>
<protein>
    <submittedName>
        <fullName evidence="5">Glycogen debranching enzyme</fullName>
    </submittedName>
</protein>
<dbReference type="PANTHER" id="PTHR10569">
    <property type="entry name" value="GLYCOGEN DEBRANCHING ENZYME"/>
    <property type="match status" value="1"/>
</dbReference>
<proteinExistence type="predicted"/>
<organism evidence="5 6">
    <name type="scientific">Spizellomyces punctatus (strain DAOM BR117)</name>
    <dbReference type="NCBI Taxonomy" id="645134"/>
    <lineage>
        <taxon>Eukaryota</taxon>
        <taxon>Fungi</taxon>
        <taxon>Fungi incertae sedis</taxon>
        <taxon>Chytridiomycota</taxon>
        <taxon>Chytridiomycota incertae sedis</taxon>
        <taxon>Chytridiomycetes</taxon>
        <taxon>Spizellomycetales</taxon>
        <taxon>Spizellomycetaceae</taxon>
        <taxon>Spizellomyces</taxon>
    </lineage>
</organism>
<feature type="domain" description="Glycogen debranching enzyme central" evidence="4">
    <location>
        <begin position="773"/>
        <end position="1119"/>
    </location>
</feature>
<dbReference type="FunFam" id="3.20.20.80:FF:000242">
    <property type="entry name" value="Glycogen debranching enzyme Gdb1, putative"/>
    <property type="match status" value="1"/>
</dbReference>
<dbReference type="Pfam" id="PF06202">
    <property type="entry name" value="GDE_C"/>
    <property type="match status" value="1"/>
</dbReference>
<dbReference type="SUPFAM" id="SSF48208">
    <property type="entry name" value="Six-hairpin glycosidases"/>
    <property type="match status" value="1"/>
</dbReference>
<dbReference type="eggNOG" id="KOG3625">
    <property type="taxonomic scope" value="Eukaryota"/>
</dbReference>
<dbReference type="CDD" id="cd11327">
    <property type="entry name" value="AmyAc_Glg_debranch_2"/>
    <property type="match status" value="1"/>
</dbReference>
<dbReference type="GO" id="GO:0004134">
    <property type="term" value="F:4-alpha-glucanotransferase activity"/>
    <property type="evidence" value="ECO:0007669"/>
    <property type="project" value="EnsemblFungi"/>
</dbReference>
<dbReference type="VEuPathDB" id="FungiDB:SPPG_04682"/>
<dbReference type="Proteomes" id="UP000053201">
    <property type="component" value="Unassembled WGS sequence"/>
</dbReference>
<dbReference type="InterPro" id="IPR017853">
    <property type="entry name" value="GH"/>
</dbReference>
<dbReference type="InterPro" id="IPR010401">
    <property type="entry name" value="AGL/Gdb1"/>
</dbReference>
<dbReference type="PANTHER" id="PTHR10569:SF2">
    <property type="entry name" value="GLYCOGEN DEBRANCHING ENZYME"/>
    <property type="match status" value="1"/>
</dbReference>
<accession>A0A0L0HGW7</accession>
<feature type="domain" description="Eukaryotic glycogen debranching enzyme N-terminal" evidence="2">
    <location>
        <begin position="69"/>
        <end position="157"/>
    </location>
</feature>
<dbReference type="SUPFAM" id="SSF51445">
    <property type="entry name" value="(Trans)glycosidases"/>
    <property type="match status" value="1"/>
</dbReference>
<evidence type="ECO:0000259" key="3">
    <source>
        <dbReference type="Pfam" id="PF14701"/>
    </source>
</evidence>
<gene>
    <name evidence="5" type="ORF">SPPG_04682</name>
</gene>
<dbReference type="GO" id="GO:0005980">
    <property type="term" value="P:glycogen catabolic process"/>
    <property type="evidence" value="ECO:0007669"/>
    <property type="project" value="EnsemblFungi"/>
</dbReference>
<reference evidence="5 6" key="1">
    <citation type="submission" date="2009-08" db="EMBL/GenBank/DDBJ databases">
        <title>The Genome Sequence of Spizellomyces punctatus strain DAOM BR117.</title>
        <authorList>
            <consortium name="The Broad Institute Genome Sequencing Platform"/>
            <person name="Russ C."/>
            <person name="Cuomo C."/>
            <person name="Shea T."/>
            <person name="Young S.K."/>
            <person name="Zeng Q."/>
            <person name="Koehrsen M."/>
            <person name="Haas B."/>
            <person name="Borodovsky M."/>
            <person name="Guigo R."/>
            <person name="Alvarado L."/>
            <person name="Berlin A."/>
            <person name="Bochicchio J."/>
            <person name="Borenstein D."/>
            <person name="Chapman S."/>
            <person name="Chen Z."/>
            <person name="Engels R."/>
            <person name="Freedman E."/>
            <person name="Gellesch M."/>
            <person name="Goldberg J."/>
            <person name="Griggs A."/>
            <person name="Gujja S."/>
            <person name="Heiman D."/>
            <person name="Hepburn T."/>
            <person name="Howarth C."/>
            <person name="Jen D."/>
            <person name="Larson L."/>
            <person name="Lewis B."/>
            <person name="Mehta T."/>
            <person name="Park D."/>
            <person name="Pearson M."/>
            <person name="Roberts A."/>
            <person name="Saif S."/>
            <person name="Shenoy N."/>
            <person name="Sisk P."/>
            <person name="Stolte C."/>
            <person name="Sykes S."/>
            <person name="Thomson T."/>
            <person name="Walk T."/>
            <person name="White J."/>
            <person name="Yandava C."/>
            <person name="Burger G."/>
            <person name="Gray M.W."/>
            <person name="Holland P.W.H."/>
            <person name="King N."/>
            <person name="Lang F.B.F."/>
            <person name="Roger A.J."/>
            <person name="Ruiz-Trillo I."/>
            <person name="Lander E."/>
            <person name="Nusbaum C."/>
        </authorList>
    </citation>
    <scope>NUCLEOTIDE SEQUENCE [LARGE SCALE GENOMIC DNA]</scope>
    <source>
        <strain evidence="5 6">DAOM BR117</strain>
    </source>
</reference>
<dbReference type="InterPro" id="IPR029436">
    <property type="entry name" value="AGL_euk_N"/>
</dbReference>
<keyword evidence="6" id="KW-1185">Reference proteome</keyword>
<evidence type="ECO:0000313" key="6">
    <source>
        <dbReference type="Proteomes" id="UP000053201"/>
    </source>
</evidence>
<evidence type="ECO:0000259" key="1">
    <source>
        <dbReference type="Pfam" id="PF06202"/>
    </source>
</evidence>
<dbReference type="GO" id="GO:0004135">
    <property type="term" value="F:amylo-alpha-1,6-glucosidase activity"/>
    <property type="evidence" value="ECO:0007669"/>
    <property type="project" value="EnsemblFungi"/>
</dbReference>
<evidence type="ECO:0000259" key="4">
    <source>
        <dbReference type="Pfam" id="PF14702"/>
    </source>
</evidence>
<evidence type="ECO:0000259" key="2">
    <source>
        <dbReference type="Pfam" id="PF14699"/>
    </source>
</evidence>
<dbReference type="InterPro" id="IPR032788">
    <property type="entry name" value="AGL_central"/>
</dbReference>
<dbReference type="STRING" id="645134.A0A0L0HGW7"/>
<dbReference type="Pfam" id="PF14702">
    <property type="entry name" value="hGDE_central"/>
    <property type="match status" value="1"/>
</dbReference>
<name>A0A0L0HGW7_SPIPD</name>
<dbReference type="Gene3D" id="3.20.20.80">
    <property type="entry name" value="Glycosidases"/>
    <property type="match status" value="2"/>
</dbReference>
<dbReference type="OrthoDB" id="10248904at2759"/>
<sequence length="1741" mass="195674">MRFEVQQSWFVPDIRRVAQLPTPRFPQALEISCKMTVIFTLRLGDDGSPEERKKYVRLPPPVDSQPYVLRLIITAGCVASRKPTLHTNYPAAGSTFERSKFQSVDFHNEGLADFTVEITIRIPGVFEYYVEYDNWQTGQRTRSKTPGALVVDPRLYLPNTALNDPKIKSPEKILLPLDGISILTVIPKWMPTLSHWPPYFSAFAETGYNMVHFAPMNARGTSNSPYSIYDQLSISDDWFDTKLTEKEKEESLRNTLGKIRKENGILSVTDIVWNHTACNSSWLQEHPEAGYNLKTSPHLRPAYELEEALLQFSDDLVQKYGKPAAIHTEEDLQRVLDVVKSKVIPRVKLWEFYIVDAQLAVAELRKVLSSQGRSPDQNRYSSRNLGILSLQGQAQLLSHDCLVDAKDGSRYAKTIDSELAAEFIHKLAVDLHLEDLEAQISRYEAILNEINLPLYQEHDADVAAIIENITNRARYLRIDPHGPKLGAISREKPLVDTYFTRLPRNELTRSRHVDELVLANNGWIWNADPLVNFAAADSKSYLRREVIAWSDCVKLRYGDKPEDNPWLWEHQIAYTQKMARLFDGLRIDNCHSTPLHVASALLDAGRRVNPDLYVFAELFTGSEEKDIMFVSKLGINSLIREAMNAWDPHELSRLVHRYGGQPVGSLTFPPENFPLDILGHDLNSNVFSSSAEEEEILVDVKGSVPHALFMDCTHDNETPHQKRTAADTLPNAAIVAMSSCAVGSVMGYDEIVPELLNLVTESRKYRVPDFNDGILPAKSVLYNVHLKMAREGYSEIHVHQEHDFISIHRLHPITHEGYLLIARTAFHHHHSEDVHSPIFLRNQVVHVMESGTLTVHGATSDVHTPTHWENEPHDPGNADGLLPLQSPTAMYHTFDIPAPGFRQVVGTISGLPSTLTFSTTVTTKSYAREEAIGADGDMQTVITVDKDTFRPGSIVLYRTSVVGNGKDEPRVTEGMTISVSSRTLSLSPGVFASLWSMLGMDRTNEGIEVMVKLGWDVLGSGHLWYGDKKTKWPPGLWEAVEGLDMLDINVALYRSAAEEEDTTGDSVYDVPGYGRLSYCGLQGFVSALQPVARNNDLGHPVFGNLRSGPWMADYIVARLKRHLQMYPTLKALQIWLSDRLALVKKLSPSFSPKYFTFVVCSAYQALRYRALTMDASRLQMCQVAGNRKSSLEAFNNACSMMTFQLYGRVLSTGLVPPQYPLGLVAPDTGPPDAQKKKNPSLAAGLPHFATQYMRCWGRDIFISLRGMFLRPGHYHAARAHLIAFGSTLRHGLIPNLLDQGIMPRYNARDAAWWWLYSVAEYCRLSPEGYAFLGVEVARRFTPRRRYRNPDYLAVADEDDDGQGDTYCPYDDPSRAFVHRSTIAQLCHELLERHARGIKFREWNAGANLDHAMRSEGFDVEARVDWQMDGLVVGGNRWNCGTWMDKMGDSEKAGTKGVPATPRDGAAVEICGLAKAALKWVVEDVLGKGLGKKWWTWEGVLITDGNGHDKLVTYQVWNTLLQSSFERHFYVPTDPNQDPEYNIDKPNLVHRRGIYRDTVGSMRDFMGFQLRPNFCIAMVVAPELFNPDHARQALDVVKEQLVGPLGIKTLDPRDWAYRGVYDNANDGTDATVAHGFNYHQGPEWVYPLGFFLRAYLYFHTKAPGHDPSKVDSVYAYIQRVLLRHKHHILDSTQSPYAGLPELTNENGGFCGGSCPTQAWSGAVMIELVADLLAAAKLPAVAG</sequence>
<feature type="domain" description="Glycogen debranching enzyme C-terminal" evidence="1">
    <location>
        <begin position="1234"/>
        <end position="1725"/>
    </location>
</feature>
<dbReference type="InterPro" id="IPR032790">
    <property type="entry name" value="GDE_C"/>
</dbReference>
<feature type="domain" description="Glycogen debranching enzyme glucanotransferase" evidence="3">
    <location>
        <begin position="175"/>
        <end position="613"/>
    </location>
</feature>